<organism evidence="3 4">
    <name type="scientific">Micromonospora echinospora</name>
    <name type="common">Micromonospora purpurea</name>
    <dbReference type="NCBI Taxonomy" id="1877"/>
    <lineage>
        <taxon>Bacteria</taxon>
        <taxon>Bacillati</taxon>
        <taxon>Actinomycetota</taxon>
        <taxon>Actinomycetes</taxon>
        <taxon>Micromonosporales</taxon>
        <taxon>Micromonosporaceae</taxon>
        <taxon>Micromonospora</taxon>
    </lineage>
</organism>
<feature type="region of interest" description="Disordered" evidence="1">
    <location>
        <begin position="253"/>
        <end position="276"/>
    </location>
</feature>
<keyword evidence="2" id="KW-1133">Transmembrane helix</keyword>
<reference evidence="3 4" key="1">
    <citation type="submission" date="2020-08" db="EMBL/GenBank/DDBJ databases">
        <title>Sequencing the genomes of 1000 actinobacteria strains.</title>
        <authorList>
            <person name="Klenk H.-P."/>
        </authorList>
    </citation>
    <scope>NUCLEOTIDE SEQUENCE [LARGE SCALE GENOMIC DNA]</scope>
    <source>
        <strain evidence="3 4">DSM 43036</strain>
    </source>
</reference>
<feature type="transmembrane region" description="Helical" evidence="2">
    <location>
        <begin position="37"/>
        <end position="58"/>
    </location>
</feature>
<evidence type="ECO:0000313" key="3">
    <source>
        <dbReference type="EMBL" id="MBB5110913.1"/>
    </source>
</evidence>
<keyword evidence="4" id="KW-1185">Reference proteome</keyword>
<comment type="caution">
    <text evidence="3">The sequence shown here is derived from an EMBL/GenBank/DDBJ whole genome shotgun (WGS) entry which is preliminary data.</text>
</comment>
<sequence>MSYRQLLDEAIGDSPASTIDVDQVIGRQRRNRRLRRWGVCGGAAATVLGVIATAVLVLPSAGRQPAPAERPRITTMAGTPEDVARLDAAVIAAVTRQAPEVKWDGSPPRWRQGGKPPNTIEHYFGQGGIAVDGVEGHLMVQIERFASRRTRMSCPYSSHHESCQDSVESNGERIQVSTSGRTDKDRNGRQLVSSTRLATVLRPGDMLVSVTLMSNRSRLDGALPLTVEQQTAIALDPALALAPVPPGVVLTPPPLLSEAPAPPPSPSPPSGQFDPAEQNRIDNAVFAALRRHAPGVKGADGADETPTDLASVWDESGGENTADAYWGQGRLLVGGTTGLFSVQIWRTDPGFFGDLTCGKPTKVYSCKAGVGPHGERYRTVTRTRREGSGVAGEREVDVRRKDGSWLSVTLAGDSPSGKYPLTAAQQQAVAFDPAIALAPLR</sequence>
<accession>A0ABR6M6A9</accession>
<name>A0ABR6M6A9_MICEC</name>
<feature type="compositionally biased region" description="Pro residues" evidence="1">
    <location>
        <begin position="253"/>
        <end position="269"/>
    </location>
</feature>
<evidence type="ECO:0000256" key="1">
    <source>
        <dbReference type="SAM" id="MobiDB-lite"/>
    </source>
</evidence>
<gene>
    <name evidence="3" type="ORF">FHU28_000752</name>
</gene>
<evidence type="ECO:0000313" key="4">
    <source>
        <dbReference type="Proteomes" id="UP000618986"/>
    </source>
</evidence>
<evidence type="ECO:0000256" key="2">
    <source>
        <dbReference type="SAM" id="Phobius"/>
    </source>
</evidence>
<protein>
    <submittedName>
        <fullName evidence="3">Uncharacterized protein</fullName>
    </submittedName>
</protein>
<keyword evidence="2" id="KW-0812">Transmembrane</keyword>
<dbReference type="RefSeq" id="WP_184680911.1">
    <property type="nucleotide sequence ID" value="NZ_JACHJC010000001.1"/>
</dbReference>
<feature type="region of interest" description="Disordered" evidence="1">
    <location>
        <begin position="158"/>
        <end position="189"/>
    </location>
</feature>
<dbReference type="EMBL" id="JACHJC010000001">
    <property type="protein sequence ID" value="MBB5110913.1"/>
    <property type="molecule type" value="Genomic_DNA"/>
</dbReference>
<dbReference type="GeneID" id="300291347"/>
<proteinExistence type="predicted"/>
<keyword evidence="2" id="KW-0472">Membrane</keyword>
<dbReference type="Proteomes" id="UP000618986">
    <property type="component" value="Unassembled WGS sequence"/>
</dbReference>